<feature type="region of interest" description="Disordered" evidence="1">
    <location>
        <begin position="183"/>
        <end position="228"/>
    </location>
</feature>
<evidence type="ECO:0000256" key="1">
    <source>
        <dbReference type="SAM" id="MobiDB-lite"/>
    </source>
</evidence>
<evidence type="ECO:0000313" key="2">
    <source>
        <dbReference type="EMBL" id="EJK71372.1"/>
    </source>
</evidence>
<accession>K0TKV3</accession>
<keyword evidence="3" id="KW-1185">Reference proteome</keyword>
<feature type="non-terminal residue" evidence="2">
    <location>
        <position position="1"/>
    </location>
</feature>
<organism evidence="2 3">
    <name type="scientific">Thalassiosira oceanica</name>
    <name type="common">Marine diatom</name>
    <dbReference type="NCBI Taxonomy" id="159749"/>
    <lineage>
        <taxon>Eukaryota</taxon>
        <taxon>Sar</taxon>
        <taxon>Stramenopiles</taxon>
        <taxon>Ochrophyta</taxon>
        <taxon>Bacillariophyta</taxon>
        <taxon>Coscinodiscophyceae</taxon>
        <taxon>Thalassiosirophycidae</taxon>
        <taxon>Thalassiosirales</taxon>
        <taxon>Thalassiosiraceae</taxon>
        <taxon>Thalassiosira</taxon>
    </lineage>
</organism>
<dbReference type="Proteomes" id="UP000266841">
    <property type="component" value="Unassembled WGS sequence"/>
</dbReference>
<feature type="compositionally biased region" description="Basic and acidic residues" evidence="1">
    <location>
        <begin position="263"/>
        <end position="273"/>
    </location>
</feature>
<feature type="compositionally biased region" description="Basic and acidic residues" evidence="1">
    <location>
        <begin position="1"/>
        <end position="17"/>
    </location>
</feature>
<name>K0TKV3_THAOC</name>
<gene>
    <name evidence="2" type="ORF">THAOC_07201</name>
</gene>
<proteinExistence type="predicted"/>
<comment type="caution">
    <text evidence="2">The sequence shown here is derived from an EMBL/GenBank/DDBJ whole genome shotgun (WGS) entry which is preliminary data.</text>
</comment>
<sequence length="437" mass="45854">RLTERPPRPRSAEKPGDEVLLPGSGGGDEEETPGFPLAPYSPGPGEGGGCGGCDANPEYDEGASPGKRGQRGPPGTGGRRAGSSPRRAGREVRVVLSFQRSPNGGETSRIVDAAGEDHGASVHRKQTLAFVGKALGPSSSDWRALSCLPQVAHSRRIQFRWAELARKKSDGTARDDSLKALLSTRRKNQESHYETPKRAVAASRGDGANGKGARARALEDLSTSPEDGVVLSRVRVRSDLSRVVLSGGGREIRRASIGGVDHSSCRAPKDRGESGVALSPGPSTARRTTAEDDGRPSPRPRGAGRDGMRVRAPLVDGRRRPPGGGRVPPAEVRRGTGRVPPPAPPNPQTEPFLAGPGDESHSLGGRMRRRDGATGPTRSTRLGGGRRGRSILGRRGSTSLSSSKSPPPPPGPKPRRSSDVAIGASCRSDAKRPPPRR</sequence>
<protein>
    <submittedName>
        <fullName evidence="2">Uncharacterized protein</fullName>
    </submittedName>
</protein>
<dbReference type="EMBL" id="AGNL01007320">
    <property type="protein sequence ID" value="EJK71372.1"/>
    <property type="molecule type" value="Genomic_DNA"/>
</dbReference>
<evidence type="ECO:0000313" key="3">
    <source>
        <dbReference type="Proteomes" id="UP000266841"/>
    </source>
</evidence>
<feature type="compositionally biased region" description="Basic and acidic residues" evidence="1">
    <location>
        <begin position="428"/>
        <end position="437"/>
    </location>
</feature>
<feature type="region of interest" description="Disordered" evidence="1">
    <location>
        <begin position="1"/>
        <end position="92"/>
    </location>
</feature>
<feature type="compositionally biased region" description="Low complexity" evidence="1">
    <location>
        <begin position="390"/>
        <end position="404"/>
    </location>
</feature>
<feature type="compositionally biased region" description="Pro residues" evidence="1">
    <location>
        <begin position="339"/>
        <end position="348"/>
    </location>
</feature>
<feature type="compositionally biased region" description="Basic and acidic residues" evidence="1">
    <location>
        <begin position="187"/>
        <end position="197"/>
    </location>
</feature>
<dbReference type="AlphaFoldDB" id="K0TKV3"/>
<reference evidence="2 3" key="1">
    <citation type="journal article" date="2012" name="Genome Biol.">
        <title>Genome and low-iron response of an oceanic diatom adapted to chronic iron limitation.</title>
        <authorList>
            <person name="Lommer M."/>
            <person name="Specht M."/>
            <person name="Roy A.S."/>
            <person name="Kraemer L."/>
            <person name="Andreson R."/>
            <person name="Gutowska M.A."/>
            <person name="Wolf J."/>
            <person name="Bergner S.V."/>
            <person name="Schilhabel M.B."/>
            <person name="Klostermeier U.C."/>
            <person name="Beiko R.G."/>
            <person name="Rosenstiel P."/>
            <person name="Hippler M."/>
            <person name="Laroche J."/>
        </authorList>
    </citation>
    <scope>NUCLEOTIDE SEQUENCE [LARGE SCALE GENOMIC DNA]</scope>
    <source>
        <strain evidence="2 3">CCMP1005</strain>
    </source>
</reference>
<feature type="region of interest" description="Disordered" evidence="1">
    <location>
        <begin position="246"/>
        <end position="437"/>
    </location>
</feature>